<evidence type="ECO:0000256" key="3">
    <source>
        <dbReference type="ARBA" id="ARBA00009677"/>
    </source>
</evidence>
<comment type="subcellular location">
    <subcellularLocation>
        <location evidence="1">Bacterial flagellum</location>
    </subcellularLocation>
    <subcellularLocation>
        <location evidence="2">Secreted</location>
    </subcellularLocation>
</comment>
<accession>A0ABQ1ILV9</accession>
<name>A0ABQ1ILV9_9GAMM</name>
<organism evidence="10 11">
    <name type="scientific">Oceanisphaera marina</name>
    <dbReference type="NCBI Taxonomy" id="2017550"/>
    <lineage>
        <taxon>Bacteria</taxon>
        <taxon>Pseudomonadati</taxon>
        <taxon>Pseudomonadota</taxon>
        <taxon>Gammaproteobacteria</taxon>
        <taxon>Aeromonadales</taxon>
        <taxon>Aeromonadaceae</taxon>
        <taxon>Oceanisphaera</taxon>
    </lineage>
</organism>
<dbReference type="NCBIfam" id="TIGR02492">
    <property type="entry name" value="flgK_ends"/>
    <property type="match status" value="1"/>
</dbReference>
<reference evidence="11" key="1">
    <citation type="journal article" date="2019" name="Int. J. Syst. Evol. Microbiol.">
        <title>The Global Catalogue of Microorganisms (GCM) 10K type strain sequencing project: providing services to taxonomists for standard genome sequencing and annotation.</title>
        <authorList>
            <consortium name="The Broad Institute Genomics Platform"/>
            <consortium name="The Broad Institute Genome Sequencing Center for Infectious Disease"/>
            <person name="Wu L."/>
            <person name="Ma J."/>
        </authorList>
    </citation>
    <scope>NUCLEOTIDE SEQUENCE [LARGE SCALE GENOMIC DNA]</scope>
    <source>
        <strain evidence="11">CGMCC 1.15923</strain>
    </source>
</reference>
<comment type="similarity">
    <text evidence="3">Belongs to the flagella basal body rod proteins family.</text>
</comment>
<evidence type="ECO:0000313" key="10">
    <source>
        <dbReference type="EMBL" id="GGB45042.1"/>
    </source>
</evidence>
<dbReference type="SUPFAM" id="SSF64518">
    <property type="entry name" value="Phase 1 flagellin"/>
    <property type="match status" value="2"/>
</dbReference>
<dbReference type="PANTHER" id="PTHR30033">
    <property type="entry name" value="FLAGELLAR HOOK-ASSOCIATED PROTEIN 1"/>
    <property type="match status" value="1"/>
</dbReference>
<dbReference type="InterPro" id="IPR010930">
    <property type="entry name" value="Flg_bb/hook_C_dom"/>
</dbReference>
<keyword evidence="11" id="KW-1185">Reference proteome</keyword>
<dbReference type="Pfam" id="PF06429">
    <property type="entry name" value="Flg_bbr_C"/>
    <property type="match status" value="1"/>
</dbReference>
<evidence type="ECO:0000259" key="9">
    <source>
        <dbReference type="Pfam" id="PF22638"/>
    </source>
</evidence>
<dbReference type="InterPro" id="IPR001444">
    <property type="entry name" value="Flag_bb_rod_N"/>
</dbReference>
<keyword evidence="5" id="KW-0964">Secreted</keyword>
<dbReference type="EMBL" id="BMKE01000013">
    <property type="protein sequence ID" value="GGB45042.1"/>
    <property type="molecule type" value="Genomic_DNA"/>
</dbReference>
<dbReference type="PANTHER" id="PTHR30033:SF1">
    <property type="entry name" value="FLAGELLAR HOOK-ASSOCIATED PROTEIN 1"/>
    <property type="match status" value="1"/>
</dbReference>
<proteinExistence type="inferred from homology"/>
<dbReference type="Proteomes" id="UP000646152">
    <property type="component" value="Unassembled WGS sequence"/>
</dbReference>
<dbReference type="Pfam" id="PF22638">
    <property type="entry name" value="FlgK_D1"/>
    <property type="match status" value="1"/>
</dbReference>
<feature type="domain" description="Flagellar basal body rod protein N-terminal" evidence="7">
    <location>
        <begin position="7"/>
        <end position="35"/>
    </location>
</feature>
<dbReference type="InterPro" id="IPR002371">
    <property type="entry name" value="FlgK"/>
</dbReference>
<evidence type="ECO:0000256" key="1">
    <source>
        <dbReference type="ARBA" id="ARBA00004365"/>
    </source>
</evidence>
<evidence type="ECO:0000259" key="7">
    <source>
        <dbReference type="Pfam" id="PF00460"/>
    </source>
</evidence>
<keyword evidence="10" id="KW-0966">Cell projection</keyword>
<gene>
    <name evidence="10" type="primary">flgK</name>
    <name evidence="10" type="ORF">GCM10011502_17920</name>
</gene>
<keyword evidence="10" id="KW-0282">Flagellum</keyword>
<evidence type="ECO:0000313" key="11">
    <source>
        <dbReference type="Proteomes" id="UP000646152"/>
    </source>
</evidence>
<feature type="domain" description="Flagellar basal-body/hook protein C-terminal" evidence="8">
    <location>
        <begin position="620"/>
        <end position="662"/>
    </location>
</feature>
<protein>
    <recommendedName>
        <fullName evidence="4">Flagellar hook-associated protein 1</fullName>
    </recommendedName>
</protein>
<keyword evidence="10" id="KW-0969">Cilium</keyword>
<keyword evidence="6" id="KW-0975">Bacterial flagellum</keyword>
<evidence type="ECO:0000256" key="2">
    <source>
        <dbReference type="ARBA" id="ARBA00004613"/>
    </source>
</evidence>
<evidence type="ECO:0000256" key="5">
    <source>
        <dbReference type="ARBA" id="ARBA00022525"/>
    </source>
</evidence>
<evidence type="ECO:0000259" key="8">
    <source>
        <dbReference type="Pfam" id="PF06429"/>
    </source>
</evidence>
<feature type="domain" description="Flagellar hook-associated protein FlgK helical" evidence="9">
    <location>
        <begin position="94"/>
        <end position="328"/>
    </location>
</feature>
<dbReference type="InterPro" id="IPR053927">
    <property type="entry name" value="FlgK_helical"/>
</dbReference>
<comment type="caution">
    <text evidence="10">The sequence shown here is derived from an EMBL/GenBank/DDBJ whole genome shotgun (WGS) entry which is preliminary data.</text>
</comment>
<evidence type="ECO:0000256" key="4">
    <source>
        <dbReference type="ARBA" id="ARBA00016244"/>
    </source>
</evidence>
<sequence length="663" mass="71073">MAVDLYQTGVSGLLAAQGQLATTGHNIANVNTEGYSRQRVEQMTTLHMQSGSQFYGTGTRVTDVTRMYQEYAFKDVLVNNTEKAGAEALYNQLSFLDQSLSGVNKGLATSLDDMYKAINAVVDNPGNLGNRELMLANAKDITNHFNEYYSALEQETVIKNRDIQSRADHVTSLTAGIAELNQQIMNAGLNGTPNDLLDQRDRLIQDLGQEVKITTLKGHDGMISVMLDGREPLVSGNQAYGMEVRLGSPDPQQTELYLTSPNNPDQATRIKGSQALGGEMGALFHYRDQVLGPNLSDMGKVAIAIADAFNEVQKQGVDLNGLPGKNFFADINAPDAQKHRFIGNNPAISGAVEITDTGKLTGGEYTLKFKGSGAYELTDITTGKSYDVNATAAAAPSTEQTLTLSGPEPLPNLGFNITLNDVPNTNDEMQIRPTRQGGNELKVELNTGDQIAASGSIMVDANKDNTGTTKVGVQLVEPTAPATAIPKADYPLTVKVEDDGTASTPPVLLYNVYDVSGTAIGTSVTPDADGNITIGDVQMNIKGTPAEYDQFVIKQAKGSGNNTNALAFADLQNKKWLNNGKSTVTDSLNQTAVEIGGLTKNQRVKAEAAGAAYKQSYDRMLSTSGVNLDEEAVNLLRYQQSYMASARVVTVASETMNTLLQIR</sequence>
<evidence type="ECO:0000256" key="6">
    <source>
        <dbReference type="ARBA" id="ARBA00023143"/>
    </source>
</evidence>
<dbReference type="PRINTS" id="PR01005">
    <property type="entry name" value="FLGHOOKAP1"/>
</dbReference>
<dbReference type="Pfam" id="PF00460">
    <property type="entry name" value="Flg_bb_rod"/>
    <property type="match status" value="1"/>
</dbReference>
<dbReference type="RefSeq" id="WP_188629777.1">
    <property type="nucleotide sequence ID" value="NZ_BMKE01000013.1"/>
</dbReference>